<organism evidence="1 2">
    <name type="scientific">Sphaceloma murrayae</name>
    <dbReference type="NCBI Taxonomy" id="2082308"/>
    <lineage>
        <taxon>Eukaryota</taxon>
        <taxon>Fungi</taxon>
        <taxon>Dikarya</taxon>
        <taxon>Ascomycota</taxon>
        <taxon>Pezizomycotina</taxon>
        <taxon>Dothideomycetes</taxon>
        <taxon>Dothideomycetidae</taxon>
        <taxon>Myriangiales</taxon>
        <taxon>Elsinoaceae</taxon>
        <taxon>Sphaceloma</taxon>
    </lineage>
</organism>
<dbReference type="PANTHER" id="PTHR47937">
    <property type="entry name" value="PLASTID TRANSCRIPTIONALLY ACTIVE CHROMOSOME 2-LIKE PROTEIN"/>
    <property type="match status" value="1"/>
</dbReference>
<accession>A0A2K1QZ78</accession>
<dbReference type="InParanoid" id="A0A2K1QZ78"/>
<dbReference type="Proteomes" id="UP000243797">
    <property type="component" value="Unassembled WGS sequence"/>
</dbReference>
<evidence type="ECO:0008006" key="3">
    <source>
        <dbReference type="Google" id="ProtNLM"/>
    </source>
</evidence>
<dbReference type="AlphaFoldDB" id="A0A2K1QZ78"/>
<keyword evidence="2" id="KW-1185">Reference proteome</keyword>
<protein>
    <recommendedName>
        <fullName evidence="3">Pentatricopeptide repeat protein</fullName>
    </recommendedName>
</protein>
<reference evidence="1 2" key="1">
    <citation type="submission" date="2017-06" db="EMBL/GenBank/DDBJ databases">
        <title>Draft genome sequence of a variant of Elsinoe murrayae.</title>
        <authorList>
            <person name="Cheng Q."/>
        </authorList>
    </citation>
    <scope>NUCLEOTIDE SEQUENCE [LARGE SCALE GENOMIC DNA]</scope>
    <source>
        <strain evidence="1 2">CQ-2017a</strain>
    </source>
</reference>
<dbReference type="Gene3D" id="1.25.40.10">
    <property type="entry name" value="Tetratricopeptide repeat domain"/>
    <property type="match status" value="1"/>
</dbReference>
<evidence type="ECO:0000313" key="1">
    <source>
        <dbReference type="EMBL" id="PNS20337.1"/>
    </source>
</evidence>
<evidence type="ECO:0000313" key="2">
    <source>
        <dbReference type="Proteomes" id="UP000243797"/>
    </source>
</evidence>
<comment type="caution">
    <text evidence="1">The sequence shown here is derived from an EMBL/GenBank/DDBJ whole genome shotgun (WGS) entry which is preliminary data.</text>
</comment>
<proteinExistence type="predicted"/>
<sequence length="827" mass="95411">MQPFVFQRRLLLSPQVFQQTCRRSSTASSLFQRVFKKNTAKPAPESTKRTAAKKDDSDDIRWFEKDVDSGDVKRVQENPEETEAGEVRKKLGEMAARMRRYDSSIDSKAFHETVIEAFPEEQRAAVAKVLARERKRKQDLEKSLHIELPKNEVTEPILRQFNKLLLLSSEQSESDERRKELWKWYQRAKKQIPGFILRVPHQAWHVLWRSTAMKMETNLYREERLVEVARDMSAAEVALLPEEAEAHYEALVMSGETKEAVDQWNRAYELSSGKDRLILEHGIKLFAAVGDIRKGFRTVRQYLQECPDADPRVLHPLLQASIQTGNDHMAYSLYLTLRDRMGDGMEMRDYDIVIAQFLTQDKKDLALAVFRDMMLQGTKSIQRKTITYTEERRLKEATMRRIDVLHAKSVSGKEINDVSLQALASLPVQWQNKFFFGSWIKKLIGMRDLSGAMKVVELMYQRGVKPDATHVNGIVGGLMRSKVEEKEQQGEAIAWAMIYRRIAFNSSRSGEDMELLQNFGIMTEEPDRTDRKLPLDLSRPVPQCNVETFNVLGLHYLLKQKWAELRHLQRMLKPASITMSSFFMDHLLYMQLYNNGPAPMWNDFLNYTKETHPDTESFNALWHAQQNLSDPNKQVEAGDFPSARILFRVMMEWRIMLNPKSAEKMVDNFGAEIYARIMSTFCNQKDFVGCIVALRAIFASFGNGPDDDISEILIAGLSSIYSPERPQLRFRKARRPMRRDVHKSSSVEQVLSMLREQRTEELKRQGIDLEAMDEHSADEENINALCELIRLILVKIRQDPEAVEEALRAAAEEMGAAGMVTGDSENR</sequence>
<dbReference type="OrthoDB" id="185373at2759"/>
<dbReference type="EMBL" id="NKHZ01000025">
    <property type="protein sequence ID" value="PNS20337.1"/>
    <property type="molecule type" value="Genomic_DNA"/>
</dbReference>
<dbReference type="PANTHER" id="PTHR47937:SF2">
    <property type="entry name" value="PENTATRICOPEPTIDE (PPR) REPEAT-CONTAINING PROTEIN, PF01535'-RELATED"/>
    <property type="match status" value="1"/>
</dbReference>
<gene>
    <name evidence="1" type="ORF">CAC42_5787</name>
</gene>
<name>A0A2K1QZ78_9PEZI</name>
<dbReference type="InterPro" id="IPR011990">
    <property type="entry name" value="TPR-like_helical_dom_sf"/>
</dbReference>
<dbReference type="InterPro" id="IPR052308">
    <property type="entry name" value="PPR_domain-containing"/>
</dbReference>